<feature type="compositionally biased region" description="Basic and acidic residues" evidence="7">
    <location>
        <begin position="418"/>
        <end position="431"/>
    </location>
</feature>
<dbReference type="InterPro" id="IPR039189">
    <property type="entry name" value="Fcp1"/>
</dbReference>
<dbReference type="InterPro" id="IPR036412">
    <property type="entry name" value="HAD-like_sf"/>
</dbReference>
<evidence type="ECO:0000259" key="9">
    <source>
        <dbReference type="PROSITE" id="PS50969"/>
    </source>
</evidence>
<feature type="compositionally biased region" description="Basic and acidic residues" evidence="7">
    <location>
        <begin position="719"/>
        <end position="728"/>
    </location>
</feature>
<dbReference type="PROSITE" id="PS50172">
    <property type="entry name" value="BRCT"/>
    <property type="match status" value="1"/>
</dbReference>
<dbReference type="Pfam" id="PF03031">
    <property type="entry name" value="NIF"/>
    <property type="match status" value="1"/>
</dbReference>
<comment type="caution">
    <text evidence="10">The sequence shown here is derived from an EMBL/GenBank/DDBJ whole genome shotgun (WGS) entry which is preliminary data.</text>
</comment>
<comment type="catalytic activity">
    <reaction evidence="5 6">
        <text>O-phospho-L-threonyl-[protein] + H2O = L-threonyl-[protein] + phosphate</text>
        <dbReference type="Rhea" id="RHEA:47004"/>
        <dbReference type="Rhea" id="RHEA-COMP:11060"/>
        <dbReference type="Rhea" id="RHEA-COMP:11605"/>
        <dbReference type="ChEBI" id="CHEBI:15377"/>
        <dbReference type="ChEBI" id="CHEBI:30013"/>
        <dbReference type="ChEBI" id="CHEBI:43474"/>
        <dbReference type="ChEBI" id="CHEBI:61977"/>
        <dbReference type="EC" id="3.1.3.16"/>
    </reaction>
</comment>
<feature type="region of interest" description="Disordered" evidence="7">
    <location>
        <begin position="375"/>
        <end position="444"/>
    </location>
</feature>
<gene>
    <name evidence="10" type="ORF">OGAPHI_000323</name>
</gene>
<dbReference type="SMART" id="SM00292">
    <property type="entry name" value="BRCT"/>
    <property type="match status" value="1"/>
</dbReference>
<dbReference type="InterPro" id="IPR011947">
    <property type="entry name" value="FCP1_euk"/>
</dbReference>
<keyword evidence="2 6" id="KW-0378">Hydrolase</keyword>
<dbReference type="GO" id="GO:0008420">
    <property type="term" value="F:RNA polymerase II CTD heptapeptide repeat phosphatase activity"/>
    <property type="evidence" value="ECO:0007669"/>
    <property type="project" value="UniProtKB-UniRule"/>
</dbReference>
<feature type="compositionally biased region" description="Low complexity" evidence="7">
    <location>
        <begin position="398"/>
        <end position="417"/>
    </location>
</feature>
<name>A0A9P8PHH7_9ASCO</name>
<evidence type="ECO:0000256" key="5">
    <source>
        <dbReference type="ARBA" id="ARBA00048336"/>
    </source>
</evidence>
<dbReference type="OrthoDB" id="10249888at2759"/>
<protein>
    <recommendedName>
        <fullName evidence="6">RNA polymerase II subunit A C-terminal domain phosphatase</fullName>
        <ecNumber evidence="6">3.1.3.16</ecNumber>
    </recommendedName>
</protein>
<evidence type="ECO:0000256" key="3">
    <source>
        <dbReference type="ARBA" id="ARBA00023242"/>
    </source>
</evidence>
<dbReference type="InterPro" id="IPR036420">
    <property type="entry name" value="BRCT_dom_sf"/>
</dbReference>
<dbReference type="SUPFAM" id="SSF56784">
    <property type="entry name" value="HAD-like"/>
    <property type="match status" value="1"/>
</dbReference>
<feature type="domain" description="FCP1 homology" evidence="9">
    <location>
        <begin position="167"/>
        <end position="353"/>
    </location>
</feature>
<evidence type="ECO:0000256" key="4">
    <source>
        <dbReference type="ARBA" id="ARBA00047761"/>
    </source>
</evidence>
<evidence type="ECO:0000256" key="7">
    <source>
        <dbReference type="SAM" id="MobiDB-lite"/>
    </source>
</evidence>
<dbReference type="Gene3D" id="3.40.50.10190">
    <property type="entry name" value="BRCT domain"/>
    <property type="match status" value="1"/>
</dbReference>
<feature type="compositionally biased region" description="Acidic residues" evidence="7">
    <location>
        <begin position="729"/>
        <end position="753"/>
    </location>
</feature>
<proteinExistence type="predicted"/>
<feature type="compositionally biased region" description="Acidic residues" evidence="7">
    <location>
        <begin position="381"/>
        <end position="397"/>
    </location>
</feature>
<dbReference type="EC" id="3.1.3.16" evidence="6"/>
<evidence type="ECO:0000313" key="11">
    <source>
        <dbReference type="Proteomes" id="UP000769157"/>
    </source>
</evidence>
<accession>A0A9P8PHH7</accession>
<dbReference type="SUPFAM" id="SSF52113">
    <property type="entry name" value="BRCT domain"/>
    <property type="match status" value="1"/>
</dbReference>
<organism evidence="10 11">
    <name type="scientific">Ogataea philodendri</name>
    <dbReference type="NCBI Taxonomy" id="1378263"/>
    <lineage>
        <taxon>Eukaryota</taxon>
        <taxon>Fungi</taxon>
        <taxon>Dikarya</taxon>
        <taxon>Ascomycota</taxon>
        <taxon>Saccharomycotina</taxon>
        <taxon>Pichiomycetes</taxon>
        <taxon>Pichiales</taxon>
        <taxon>Pichiaceae</taxon>
        <taxon>Ogataea</taxon>
    </lineage>
</organism>
<dbReference type="PANTHER" id="PTHR23081:SF36">
    <property type="entry name" value="RNA POLYMERASE II SUBUNIT A C-TERMINAL DOMAIN PHOSPHATASE"/>
    <property type="match status" value="1"/>
</dbReference>
<evidence type="ECO:0000259" key="8">
    <source>
        <dbReference type="PROSITE" id="PS50172"/>
    </source>
</evidence>
<dbReference type="FunFam" id="3.40.50.1000:FF:000142">
    <property type="entry name" value="Similar to FCP1-like phosphatase"/>
    <property type="match status" value="1"/>
</dbReference>
<evidence type="ECO:0000256" key="2">
    <source>
        <dbReference type="ARBA" id="ARBA00022801"/>
    </source>
</evidence>
<sequence length="753" mass="84598">MAETTPIYLPNNLPYPLTVVKVGVSEGEEIKPHTSIVYYKYFDFEPVPLSEEDDSKNDESERKLIKVEYVGSFECPLEGTVSEINVKVGDKLKDASSKIVEIIEPCSHSIQYGGLCALCGKNIEEIDYSGFNDKDRAPISMSHGTTNLKVSTREAENIEKSSTQRLLKEEKLSLVVDLDQTVIHATVDPTVGEWMSDPNNPNYESIKDVKSFSLEEEAIVPPNYTGPKPPPHLRWYYVKLRPGLQEFLDKVAKLYELHIYTMATRSYAKNIAKIIDPDGIYFGDRILSRDESGSLTQKSLQRLFPVDTSMVVVIDDRGDVWNWSPNLIKVIPYDFFVGIGDINSSFLPRQSTLLGPSKRRRSVNKLEDQINSLKALKEAGAPDDENAISTEDEEGSESPESSESPASPDSPDSPAESVKSEDQPKQTDEKINIPLPDAGYSPVDRMMELGDGEDNTELLAAQETERTTVLEQQLQDRPLAKLQENLDKIIEEDDVKEHSPTKEEHNLLSDDDNELETLGQALVRIHNEFFFEVEKSSKNLPDVKDIMTSMKQLVFDGFVFLLSGVLPLGTPLETADIVIWAKSFGASFVANYGKSVTHVICKNPGTFKVRLAKSIDPNVKVVNPDWLFSCIALWEKVPEDKFIMEVDGLLSESEVNAYLKSHNMNGDKLEGENLDWDEIDEEMKEFLGSDYDEEDDDGNEGDESVLKRDREEDEAETSGIEKKQKTDQPDESDSSSDDDFEKELLEDLEGLEE</sequence>
<reference evidence="10" key="1">
    <citation type="journal article" date="2021" name="Open Biol.">
        <title>Shared evolutionary footprints suggest mitochondrial oxidative damage underlies multiple complex I losses in fungi.</title>
        <authorList>
            <person name="Schikora-Tamarit M.A."/>
            <person name="Marcet-Houben M."/>
            <person name="Nosek J."/>
            <person name="Gabaldon T."/>
        </authorList>
    </citation>
    <scope>NUCLEOTIDE SEQUENCE</scope>
    <source>
        <strain evidence="10">CBS6075</strain>
    </source>
</reference>
<dbReference type="CDD" id="cd17729">
    <property type="entry name" value="BRCT_CTDP1"/>
    <property type="match status" value="1"/>
</dbReference>
<dbReference type="InterPro" id="IPR004274">
    <property type="entry name" value="FCP1_dom"/>
</dbReference>
<dbReference type="GO" id="GO:0005634">
    <property type="term" value="C:nucleus"/>
    <property type="evidence" value="ECO:0007669"/>
    <property type="project" value="UniProtKB-SubCell"/>
</dbReference>
<evidence type="ECO:0000256" key="6">
    <source>
        <dbReference type="RuleBase" id="RU366066"/>
    </source>
</evidence>
<feature type="region of interest" description="Disordered" evidence="7">
    <location>
        <begin position="688"/>
        <end position="753"/>
    </location>
</feature>
<feature type="domain" description="BRCT" evidence="8">
    <location>
        <begin position="550"/>
        <end position="644"/>
    </location>
</feature>
<dbReference type="GeneID" id="70232291"/>
<dbReference type="CDD" id="cd07521">
    <property type="entry name" value="HAD_FCP1-like"/>
    <property type="match status" value="1"/>
</dbReference>
<comment type="catalytic activity">
    <reaction evidence="4 6">
        <text>O-phospho-L-seryl-[protein] + H2O = L-seryl-[protein] + phosphate</text>
        <dbReference type="Rhea" id="RHEA:20629"/>
        <dbReference type="Rhea" id="RHEA-COMP:9863"/>
        <dbReference type="Rhea" id="RHEA-COMP:11604"/>
        <dbReference type="ChEBI" id="CHEBI:15377"/>
        <dbReference type="ChEBI" id="CHEBI:29999"/>
        <dbReference type="ChEBI" id="CHEBI:43474"/>
        <dbReference type="ChEBI" id="CHEBI:83421"/>
        <dbReference type="EC" id="3.1.3.16"/>
    </reaction>
</comment>
<comment type="function">
    <text evidence="6">This promotes the activity of RNA polymerase II.</text>
</comment>
<comment type="subcellular location">
    <subcellularLocation>
        <location evidence="1 6">Nucleus</location>
    </subcellularLocation>
</comment>
<evidence type="ECO:0000313" key="10">
    <source>
        <dbReference type="EMBL" id="KAH3671620.1"/>
    </source>
</evidence>
<reference evidence="10" key="2">
    <citation type="submission" date="2021-01" db="EMBL/GenBank/DDBJ databases">
        <authorList>
            <person name="Schikora-Tamarit M.A."/>
        </authorList>
    </citation>
    <scope>NUCLEOTIDE SEQUENCE</scope>
    <source>
        <strain evidence="10">CBS6075</strain>
    </source>
</reference>
<keyword evidence="11" id="KW-1185">Reference proteome</keyword>
<dbReference type="InterPro" id="IPR001357">
    <property type="entry name" value="BRCT_dom"/>
</dbReference>
<feature type="compositionally biased region" description="Acidic residues" evidence="7">
    <location>
        <begin position="690"/>
        <end position="703"/>
    </location>
</feature>
<dbReference type="Gene3D" id="3.40.50.1000">
    <property type="entry name" value="HAD superfamily/HAD-like"/>
    <property type="match status" value="1"/>
</dbReference>
<dbReference type="PANTHER" id="PTHR23081">
    <property type="entry name" value="RNA POLYMERASE II CTD PHOSPHATASE"/>
    <property type="match status" value="1"/>
</dbReference>
<evidence type="ECO:0000256" key="1">
    <source>
        <dbReference type="ARBA" id="ARBA00004123"/>
    </source>
</evidence>
<dbReference type="Proteomes" id="UP000769157">
    <property type="component" value="Unassembled WGS sequence"/>
</dbReference>
<dbReference type="InterPro" id="IPR023214">
    <property type="entry name" value="HAD_sf"/>
</dbReference>
<keyword evidence="3 6" id="KW-0539">Nucleus</keyword>
<dbReference type="RefSeq" id="XP_046064796.1">
    <property type="nucleotide sequence ID" value="XM_046204206.1"/>
</dbReference>
<dbReference type="SMART" id="SM00577">
    <property type="entry name" value="CPDc"/>
    <property type="match status" value="1"/>
</dbReference>
<dbReference type="PROSITE" id="PS50969">
    <property type="entry name" value="FCP1"/>
    <property type="match status" value="1"/>
</dbReference>
<dbReference type="EMBL" id="JAEUBE010000055">
    <property type="protein sequence ID" value="KAH3671620.1"/>
    <property type="molecule type" value="Genomic_DNA"/>
</dbReference>
<dbReference type="NCBIfam" id="TIGR02250">
    <property type="entry name" value="FCP1_euk"/>
    <property type="match status" value="1"/>
</dbReference>
<dbReference type="AlphaFoldDB" id="A0A9P8PHH7"/>
<dbReference type="Pfam" id="PF00533">
    <property type="entry name" value="BRCT"/>
    <property type="match status" value="1"/>
</dbReference>